<dbReference type="Proteomes" id="UP000000305">
    <property type="component" value="Unassembled WGS sequence"/>
</dbReference>
<evidence type="ECO:0000313" key="6">
    <source>
        <dbReference type="EMBL" id="EFX68658.1"/>
    </source>
</evidence>
<gene>
    <name evidence="6" type="ORF">DAPPUDRAFT_329901</name>
</gene>
<sequence>MSTCKRDLQVSVPSFHVDKAQDKGKADLSLWSKGTIQCWQQFWISSSVLFQSQWRKFLQLFGDDDYYLYVWDASAELSTELQPPLSISFLAYKWILKYKIQPGTNEPVDFQKVIQTAKVVLINQWFLTLPLLHINYYVKKMNHTMPDFSELPTLQRLFFDLTVFLVIDEIGLYYVHRLQHHPKLYAAVHKKHHEWNAPIAIVFTYSTQMEYLMTLLPVNIPAKNCLWFRKGPHIMNPHIVTLCTWYALVHLRGIKNHSGYHFPWLMWPSAHAHDFHHMTSNSCFGKSLVLDRLHGTDKAFRVYMARKKETEEQERLTQISNKLK</sequence>
<keyword evidence="4" id="KW-0472">Membrane</keyword>
<proteinExistence type="predicted"/>
<name>E9HHY6_DAPPU</name>
<evidence type="ECO:0000256" key="3">
    <source>
        <dbReference type="ARBA" id="ARBA00022989"/>
    </source>
</evidence>
<dbReference type="eggNOG" id="KOG0873">
    <property type="taxonomic scope" value="Eukaryota"/>
</dbReference>
<dbReference type="AlphaFoldDB" id="E9HHY6"/>
<accession>E9HHY6</accession>
<dbReference type="InterPro" id="IPR050307">
    <property type="entry name" value="Sterol_Desaturase_Related"/>
</dbReference>
<organism evidence="6 7">
    <name type="scientific">Daphnia pulex</name>
    <name type="common">Water flea</name>
    <dbReference type="NCBI Taxonomy" id="6669"/>
    <lineage>
        <taxon>Eukaryota</taxon>
        <taxon>Metazoa</taxon>
        <taxon>Ecdysozoa</taxon>
        <taxon>Arthropoda</taxon>
        <taxon>Crustacea</taxon>
        <taxon>Branchiopoda</taxon>
        <taxon>Diplostraca</taxon>
        <taxon>Cladocera</taxon>
        <taxon>Anomopoda</taxon>
        <taxon>Daphniidae</taxon>
        <taxon>Daphnia</taxon>
    </lineage>
</organism>
<keyword evidence="3" id="KW-1133">Transmembrane helix</keyword>
<dbReference type="PANTHER" id="PTHR11863">
    <property type="entry name" value="STEROL DESATURASE"/>
    <property type="match status" value="1"/>
</dbReference>
<evidence type="ECO:0000313" key="7">
    <source>
        <dbReference type="Proteomes" id="UP000000305"/>
    </source>
</evidence>
<evidence type="ECO:0000256" key="1">
    <source>
        <dbReference type="ARBA" id="ARBA00004370"/>
    </source>
</evidence>
<keyword evidence="7" id="KW-1185">Reference proteome</keyword>
<dbReference type="GO" id="GO:0000254">
    <property type="term" value="F:C-4 methylsterol oxidase activity"/>
    <property type="evidence" value="ECO:0000318"/>
    <property type="project" value="GO_Central"/>
</dbReference>
<dbReference type="GO" id="GO:0016126">
    <property type="term" value="P:sterol biosynthetic process"/>
    <property type="evidence" value="ECO:0000318"/>
    <property type="project" value="GO_Central"/>
</dbReference>
<dbReference type="EMBL" id="GL732651">
    <property type="protein sequence ID" value="EFX68658.1"/>
    <property type="molecule type" value="Genomic_DNA"/>
</dbReference>
<dbReference type="KEGG" id="dpx:DAPPUDRAFT_329901"/>
<dbReference type="STRING" id="6669.E9HHY6"/>
<evidence type="ECO:0000259" key="5">
    <source>
        <dbReference type="Pfam" id="PF04116"/>
    </source>
</evidence>
<dbReference type="InterPro" id="IPR006694">
    <property type="entry name" value="Fatty_acid_hydroxylase"/>
</dbReference>
<dbReference type="PhylomeDB" id="E9HHY6"/>
<dbReference type="Pfam" id="PF04116">
    <property type="entry name" value="FA_hydroxylase"/>
    <property type="match status" value="1"/>
</dbReference>
<reference evidence="6 7" key="1">
    <citation type="journal article" date="2011" name="Science">
        <title>The ecoresponsive genome of Daphnia pulex.</title>
        <authorList>
            <person name="Colbourne J.K."/>
            <person name="Pfrender M.E."/>
            <person name="Gilbert D."/>
            <person name="Thomas W.K."/>
            <person name="Tucker A."/>
            <person name="Oakley T.H."/>
            <person name="Tokishita S."/>
            <person name="Aerts A."/>
            <person name="Arnold G.J."/>
            <person name="Basu M.K."/>
            <person name="Bauer D.J."/>
            <person name="Caceres C.E."/>
            <person name="Carmel L."/>
            <person name="Casola C."/>
            <person name="Choi J.H."/>
            <person name="Detter J.C."/>
            <person name="Dong Q."/>
            <person name="Dusheyko S."/>
            <person name="Eads B.D."/>
            <person name="Frohlich T."/>
            <person name="Geiler-Samerotte K.A."/>
            <person name="Gerlach D."/>
            <person name="Hatcher P."/>
            <person name="Jogdeo S."/>
            <person name="Krijgsveld J."/>
            <person name="Kriventseva E.V."/>
            <person name="Kultz D."/>
            <person name="Laforsch C."/>
            <person name="Lindquist E."/>
            <person name="Lopez J."/>
            <person name="Manak J.R."/>
            <person name="Muller J."/>
            <person name="Pangilinan J."/>
            <person name="Patwardhan R.P."/>
            <person name="Pitluck S."/>
            <person name="Pritham E.J."/>
            <person name="Rechtsteiner A."/>
            <person name="Rho M."/>
            <person name="Rogozin I.B."/>
            <person name="Sakarya O."/>
            <person name="Salamov A."/>
            <person name="Schaack S."/>
            <person name="Shapiro H."/>
            <person name="Shiga Y."/>
            <person name="Skalitzky C."/>
            <person name="Smith Z."/>
            <person name="Souvorov A."/>
            <person name="Sung W."/>
            <person name="Tang Z."/>
            <person name="Tsuchiya D."/>
            <person name="Tu H."/>
            <person name="Vos H."/>
            <person name="Wang M."/>
            <person name="Wolf Y.I."/>
            <person name="Yamagata H."/>
            <person name="Yamada T."/>
            <person name="Ye Y."/>
            <person name="Shaw J.R."/>
            <person name="Andrews J."/>
            <person name="Crease T.J."/>
            <person name="Tang H."/>
            <person name="Lucas S.M."/>
            <person name="Robertson H.M."/>
            <person name="Bork P."/>
            <person name="Koonin E.V."/>
            <person name="Zdobnov E.M."/>
            <person name="Grigoriev I.V."/>
            <person name="Lynch M."/>
            <person name="Boore J.L."/>
        </authorList>
    </citation>
    <scope>NUCLEOTIDE SEQUENCE [LARGE SCALE GENOMIC DNA]</scope>
</reference>
<comment type="subcellular location">
    <subcellularLocation>
        <location evidence="1">Membrane</location>
    </subcellularLocation>
</comment>
<keyword evidence="2" id="KW-0812">Transmembrane</keyword>
<dbReference type="HOGENOM" id="CLU_047036_1_1_1"/>
<evidence type="ECO:0000256" key="4">
    <source>
        <dbReference type="ARBA" id="ARBA00023136"/>
    </source>
</evidence>
<feature type="domain" description="Fatty acid hydroxylase" evidence="5">
    <location>
        <begin position="162"/>
        <end position="296"/>
    </location>
</feature>
<dbReference type="OrthoDB" id="6337236at2759"/>
<evidence type="ECO:0000256" key="2">
    <source>
        <dbReference type="ARBA" id="ARBA00022692"/>
    </source>
</evidence>
<protein>
    <recommendedName>
        <fullName evidence="5">Fatty acid hydroxylase domain-containing protein</fullName>
    </recommendedName>
</protein>
<dbReference type="GO" id="GO:0005506">
    <property type="term" value="F:iron ion binding"/>
    <property type="evidence" value="ECO:0007669"/>
    <property type="project" value="InterPro"/>
</dbReference>
<dbReference type="InParanoid" id="E9HHY6"/>
<dbReference type="GO" id="GO:0005789">
    <property type="term" value="C:endoplasmic reticulum membrane"/>
    <property type="evidence" value="ECO:0000318"/>
    <property type="project" value="GO_Central"/>
</dbReference>